<dbReference type="PANTHER" id="PTHR24206">
    <property type="entry name" value="OS06G0237300 PROTEIN"/>
    <property type="match status" value="1"/>
</dbReference>
<dbReference type="GO" id="GO:0046872">
    <property type="term" value="F:metal ion binding"/>
    <property type="evidence" value="ECO:0007669"/>
    <property type="project" value="UniProtKB-KW"/>
</dbReference>
<dbReference type="Proteomes" id="UP000001593">
    <property type="component" value="Unassembled WGS sequence"/>
</dbReference>
<organism evidence="6 7">
    <name type="scientific">Nematostella vectensis</name>
    <name type="common">Starlet sea anemone</name>
    <dbReference type="NCBI Taxonomy" id="45351"/>
    <lineage>
        <taxon>Eukaryota</taxon>
        <taxon>Metazoa</taxon>
        <taxon>Cnidaria</taxon>
        <taxon>Anthozoa</taxon>
        <taxon>Hexacorallia</taxon>
        <taxon>Actiniaria</taxon>
        <taxon>Edwardsiidae</taxon>
        <taxon>Nematostella</taxon>
    </lineage>
</organism>
<dbReference type="InParanoid" id="A8DWF5"/>
<protein>
    <recommendedName>
        <fullName evidence="5">LIM zinc-binding domain-containing protein</fullName>
    </recommendedName>
</protein>
<keyword evidence="3 4" id="KW-0440">LIM domain</keyword>
<dbReference type="AlphaFoldDB" id="A8DWF5"/>
<dbReference type="Gene3D" id="2.10.110.10">
    <property type="entry name" value="Cysteine Rich Protein"/>
    <property type="match status" value="1"/>
</dbReference>
<keyword evidence="7" id="KW-1185">Reference proteome</keyword>
<proteinExistence type="predicted"/>
<name>A8DWF5_NEMVE</name>
<evidence type="ECO:0000256" key="1">
    <source>
        <dbReference type="ARBA" id="ARBA00022723"/>
    </source>
</evidence>
<dbReference type="SMART" id="SM00132">
    <property type="entry name" value="LIM"/>
    <property type="match status" value="1"/>
</dbReference>
<accession>A8DWF5</accession>
<feature type="non-terminal residue" evidence="6">
    <location>
        <position position="1"/>
    </location>
</feature>
<keyword evidence="2 4" id="KW-0862">Zinc</keyword>
<evidence type="ECO:0000259" key="5">
    <source>
        <dbReference type="PROSITE" id="PS50023"/>
    </source>
</evidence>
<evidence type="ECO:0000313" key="6">
    <source>
        <dbReference type="EMBL" id="EDO25454.1"/>
    </source>
</evidence>
<evidence type="ECO:0000313" key="7">
    <source>
        <dbReference type="Proteomes" id="UP000001593"/>
    </source>
</evidence>
<dbReference type="eggNOG" id="ENOG502SE8G">
    <property type="taxonomic scope" value="Eukaryota"/>
</dbReference>
<gene>
    <name evidence="6" type="ORF">NEMVEDRAFT_v1g9977</name>
</gene>
<dbReference type="EMBL" id="DS479568">
    <property type="protein sequence ID" value="EDO25454.1"/>
    <property type="molecule type" value="Genomic_DNA"/>
</dbReference>
<evidence type="ECO:0000256" key="3">
    <source>
        <dbReference type="ARBA" id="ARBA00023038"/>
    </source>
</evidence>
<dbReference type="HOGENOM" id="CLU_026811_7_1_1"/>
<feature type="domain" description="LIM zinc-binding" evidence="5">
    <location>
        <begin position="1"/>
        <end position="53"/>
    </location>
</feature>
<keyword evidence="1 4" id="KW-0479">Metal-binding</keyword>
<feature type="non-terminal residue" evidence="6">
    <location>
        <position position="53"/>
    </location>
</feature>
<dbReference type="PROSITE" id="PS50023">
    <property type="entry name" value="LIM_DOMAIN_2"/>
    <property type="match status" value="1"/>
</dbReference>
<evidence type="ECO:0000256" key="4">
    <source>
        <dbReference type="PROSITE-ProRule" id="PRU00125"/>
    </source>
</evidence>
<sequence>DKCAVCGTTVYQMEKCKFDDCILHRQCMKCVVCKRHLTVGNFVMTESKIYCNS</sequence>
<reference evidence="6 7" key="1">
    <citation type="journal article" date="2007" name="Science">
        <title>Sea anemone genome reveals ancestral eumetazoan gene repertoire and genomic organization.</title>
        <authorList>
            <person name="Putnam N.H."/>
            <person name="Srivastava M."/>
            <person name="Hellsten U."/>
            <person name="Dirks B."/>
            <person name="Chapman J."/>
            <person name="Salamov A."/>
            <person name="Terry A."/>
            <person name="Shapiro H."/>
            <person name="Lindquist E."/>
            <person name="Kapitonov V.V."/>
            <person name="Jurka J."/>
            <person name="Genikhovich G."/>
            <person name="Grigoriev I.V."/>
            <person name="Lucas S.M."/>
            <person name="Steele R.E."/>
            <person name="Finnerty J.R."/>
            <person name="Technau U."/>
            <person name="Martindale M.Q."/>
            <person name="Rokhsar D.S."/>
        </authorList>
    </citation>
    <scope>NUCLEOTIDE SEQUENCE [LARGE SCALE GENOMIC DNA]</scope>
    <source>
        <strain evidence="7">CH2 X CH6</strain>
    </source>
</reference>
<dbReference type="Pfam" id="PF00412">
    <property type="entry name" value="LIM"/>
    <property type="match status" value="1"/>
</dbReference>
<dbReference type="InterPro" id="IPR001781">
    <property type="entry name" value="Znf_LIM"/>
</dbReference>
<dbReference type="PhylomeDB" id="A8DWF5"/>
<evidence type="ECO:0000256" key="2">
    <source>
        <dbReference type="ARBA" id="ARBA00022833"/>
    </source>
</evidence>